<feature type="region of interest" description="Disordered" evidence="1">
    <location>
        <begin position="1"/>
        <end position="47"/>
    </location>
</feature>
<protein>
    <submittedName>
        <fullName evidence="2">(rape) hypothetical protein</fullName>
    </submittedName>
</protein>
<feature type="compositionally biased region" description="Polar residues" evidence="1">
    <location>
        <begin position="35"/>
        <end position="47"/>
    </location>
</feature>
<name>A0A816JC71_BRANA</name>
<organism evidence="2">
    <name type="scientific">Brassica napus</name>
    <name type="common">Rape</name>
    <dbReference type="NCBI Taxonomy" id="3708"/>
    <lineage>
        <taxon>Eukaryota</taxon>
        <taxon>Viridiplantae</taxon>
        <taxon>Streptophyta</taxon>
        <taxon>Embryophyta</taxon>
        <taxon>Tracheophyta</taxon>
        <taxon>Spermatophyta</taxon>
        <taxon>Magnoliopsida</taxon>
        <taxon>eudicotyledons</taxon>
        <taxon>Gunneridae</taxon>
        <taxon>Pentapetalae</taxon>
        <taxon>rosids</taxon>
        <taxon>malvids</taxon>
        <taxon>Brassicales</taxon>
        <taxon>Brassicaceae</taxon>
        <taxon>Brassiceae</taxon>
        <taxon>Brassica</taxon>
    </lineage>
</organism>
<sequence length="47" mass="5101">PRNDAVSYQPSPPPAVSSRQKKNSSNYAKARDLGRSSTLVSLSVRQV</sequence>
<dbReference type="AlphaFoldDB" id="A0A816JC71"/>
<evidence type="ECO:0000256" key="1">
    <source>
        <dbReference type="SAM" id="MobiDB-lite"/>
    </source>
</evidence>
<accession>A0A816JC71</accession>
<dbReference type="EMBL" id="HG994373">
    <property type="protein sequence ID" value="CAF1785617.1"/>
    <property type="molecule type" value="Genomic_DNA"/>
</dbReference>
<feature type="non-terminal residue" evidence="2">
    <location>
        <position position="1"/>
    </location>
</feature>
<evidence type="ECO:0000313" key="2">
    <source>
        <dbReference type="EMBL" id="CAF1785617.1"/>
    </source>
</evidence>
<reference evidence="2" key="1">
    <citation type="submission" date="2021-01" db="EMBL/GenBank/DDBJ databases">
        <authorList>
            <consortium name="Genoscope - CEA"/>
            <person name="William W."/>
        </authorList>
    </citation>
    <scope>NUCLEOTIDE SEQUENCE</scope>
</reference>
<dbReference type="Proteomes" id="UP001295469">
    <property type="component" value="Chromosome C09"/>
</dbReference>
<gene>
    <name evidence="2" type="ORF">DARMORV10_C09P63760.1</name>
</gene>
<proteinExistence type="predicted"/>